<dbReference type="STRING" id="746697.Aeqsu_0753"/>
<gene>
    <name evidence="4" type="ordered locus">Aeqsu_0753</name>
</gene>
<dbReference type="HOGENOM" id="CLU_520367_0_0_10"/>
<protein>
    <recommendedName>
        <fullName evidence="3">Secretion system C-terminal sorting domain-containing protein</fullName>
    </recommendedName>
</protein>
<evidence type="ECO:0000313" key="5">
    <source>
        <dbReference type="Proteomes" id="UP000006049"/>
    </source>
</evidence>
<dbReference type="Pfam" id="PF18962">
    <property type="entry name" value="Por_Secre_tail"/>
    <property type="match status" value="1"/>
</dbReference>
<dbReference type="AlphaFoldDB" id="I3YTE2"/>
<feature type="signal peptide" evidence="2">
    <location>
        <begin position="1"/>
        <end position="19"/>
    </location>
</feature>
<organism evidence="4 5">
    <name type="scientific">Aequorivita sublithincola (strain DSM 14238 / LMG 21431 / ACAM 643 / 9-3)</name>
    <dbReference type="NCBI Taxonomy" id="746697"/>
    <lineage>
        <taxon>Bacteria</taxon>
        <taxon>Pseudomonadati</taxon>
        <taxon>Bacteroidota</taxon>
        <taxon>Flavobacteriia</taxon>
        <taxon>Flavobacteriales</taxon>
        <taxon>Flavobacteriaceae</taxon>
        <taxon>Aequorivita</taxon>
    </lineage>
</organism>
<dbReference type="Proteomes" id="UP000006049">
    <property type="component" value="Chromosome"/>
</dbReference>
<keyword evidence="5" id="KW-1185">Reference proteome</keyword>
<dbReference type="SUPFAM" id="SSF89372">
    <property type="entry name" value="Fucose-specific lectin"/>
    <property type="match status" value="1"/>
</dbReference>
<dbReference type="PATRIC" id="fig|746697.3.peg.753"/>
<evidence type="ECO:0000259" key="3">
    <source>
        <dbReference type="Pfam" id="PF18962"/>
    </source>
</evidence>
<dbReference type="KEGG" id="asl:Aeqsu_0753"/>
<accession>I3YTE2</accession>
<sequence length="523" mass="58779">MKRNLLFASALLTVSLAFSQNFGTYETDQNGKLFYHSDSKQSVLEQEHKAPTTLALDWSNPDFDVSNNPTQDSWDPRLAVSGNGTAYVVYSDNYSNGLQKIMFRKKVPGQDWSAKMFVDKGGEIGGRNNHYGAIAVSPNGDLHVSYNVWAFENVRNYVAYSYYNAAADTWSDGLKISDAGGTVNHTFGRHDIYSTDANWPVVVWSYDNRENMVNEEIYMKYFDGTLWSADIPVSDITDSKDAGFPFIRSIGNNKAMLLFSEKNAANVYELKYRIYDETTHDLSPSKIATSDFIGTYNFTLVHAPTGETMILTVHREEGPVRDVFNVYDYDEVADSFTLSANKYEAIASTAGLKRIDMDCNMDGDCAVVYTDVFAETNSFMEYDKTTGFGTPEIINTEDPVLEEINCRFDDNGNLHVTWNDKRFDDGQSWDEREVFYEKGINTLVGINTVSTINIAVYPNPSNGKFTVQTNDSLNLEIFDLLGRSIASETISGTTEVNKNLPQGTYLLRFSNEKSVQVKKLIVE</sequence>
<evidence type="ECO:0000313" key="4">
    <source>
        <dbReference type="EMBL" id="AFL80260.1"/>
    </source>
</evidence>
<evidence type="ECO:0000256" key="1">
    <source>
        <dbReference type="ARBA" id="ARBA00022729"/>
    </source>
</evidence>
<keyword evidence="1 2" id="KW-0732">Signal</keyword>
<feature type="chain" id="PRO_5003683859" description="Secretion system C-terminal sorting domain-containing protein" evidence="2">
    <location>
        <begin position="20"/>
        <end position="523"/>
    </location>
</feature>
<name>I3YTE2_AEQSU</name>
<evidence type="ECO:0000256" key="2">
    <source>
        <dbReference type="SAM" id="SignalP"/>
    </source>
</evidence>
<dbReference type="NCBIfam" id="TIGR04183">
    <property type="entry name" value="Por_Secre_tail"/>
    <property type="match status" value="1"/>
</dbReference>
<dbReference type="OrthoDB" id="9805017at2"/>
<dbReference type="InterPro" id="IPR026444">
    <property type="entry name" value="Secre_tail"/>
</dbReference>
<dbReference type="EMBL" id="CP003280">
    <property type="protein sequence ID" value="AFL80260.1"/>
    <property type="molecule type" value="Genomic_DNA"/>
</dbReference>
<proteinExistence type="predicted"/>
<dbReference type="RefSeq" id="WP_014781518.1">
    <property type="nucleotide sequence ID" value="NC_018013.1"/>
</dbReference>
<feature type="domain" description="Secretion system C-terminal sorting" evidence="3">
    <location>
        <begin position="456"/>
        <end position="522"/>
    </location>
</feature>
<reference evidence="4 5" key="1">
    <citation type="submission" date="2012-06" db="EMBL/GenBank/DDBJ databases">
        <title>The complete genome of Aequorivita sublithincola DSM 14238.</title>
        <authorList>
            <consortium name="US DOE Joint Genome Institute (JGI-PGF)"/>
            <person name="Lucas S."/>
            <person name="Copeland A."/>
            <person name="Lapidus A."/>
            <person name="Goodwin L."/>
            <person name="Pitluck S."/>
            <person name="Peters L."/>
            <person name="Munk A.C.C."/>
            <person name="Kyrpides N."/>
            <person name="Mavromatis K."/>
            <person name="Pagani I."/>
            <person name="Ivanova N."/>
            <person name="Ovchinnikova G."/>
            <person name="Zeytun A."/>
            <person name="Detter J.C."/>
            <person name="Han C."/>
            <person name="Land M."/>
            <person name="Hauser L."/>
            <person name="Markowitz V."/>
            <person name="Cheng J.-F."/>
            <person name="Hugenholtz P."/>
            <person name="Woyke T."/>
            <person name="Wu D."/>
            <person name="Tindall B."/>
            <person name="Faehnrich R."/>
            <person name="Brambilla E."/>
            <person name="Klenk H.-P."/>
            <person name="Eisen J.A."/>
        </authorList>
    </citation>
    <scope>NUCLEOTIDE SEQUENCE [LARGE SCALE GENOMIC DNA]</scope>
    <source>
        <strain evidence="5">DSM 14238 / LMG 21431 / ACAM 643 / 9-3</strain>
    </source>
</reference>